<evidence type="ECO:0000313" key="13">
    <source>
        <dbReference type="EMBL" id="TNB47103.1"/>
    </source>
</evidence>
<evidence type="ECO:0000256" key="4">
    <source>
        <dbReference type="ARBA" id="ARBA00022801"/>
    </source>
</evidence>
<gene>
    <name evidence="10 13" type="primary">cas1</name>
    <name evidence="13" type="ORF">FF124_13040</name>
</gene>
<feature type="binding site" evidence="10">
    <location>
        <position position="547"/>
    </location>
    <ligand>
        <name>Mn(2+)</name>
        <dbReference type="ChEBI" id="CHEBI:29035"/>
    </ligand>
</feature>
<dbReference type="SUPFAM" id="SSF56672">
    <property type="entry name" value="DNA/RNA polymerases"/>
    <property type="match status" value="1"/>
</dbReference>
<dbReference type="OrthoDB" id="9793236at2"/>
<protein>
    <recommendedName>
        <fullName evidence="10">CRISPR-associated endonuclease Cas1</fullName>
        <ecNumber evidence="10">3.1.-.-</ecNumber>
    </recommendedName>
</protein>
<dbReference type="Pfam" id="PF00078">
    <property type="entry name" value="RVT_1"/>
    <property type="match status" value="1"/>
</dbReference>
<feature type="binding site" evidence="10">
    <location>
        <position position="467"/>
    </location>
    <ligand>
        <name>Mn(2+)</name>
        <dbReference type="ChEBI" id="CHEBI:29035"/>
    </ligand>
</feature>
<evidence type="ECO:0000256" key="5">
    <source>
        <dbReference type="ARBA" id="ARBA00022842"/>
    </source>
</evidence>
<dbReference type="NCBIfam" id="TIGR00287">
    <property type="entry name" value="cas1"/>
    <property type="match status" value="1"/>
</dbReference>
<keyword evidence="1 10" id="KW-0540">Nuclease</keyword>
<dbReference type="HAMAP" id="MF_01470">
    <property type="entry name" value="Cas1"/>
    <property type="match status" value="1"/>
</dbReference>
<evidence type="ECO:0000256" key="3">
    <source>
        <dbReference type="ARBA" id="ARBA00022759"/>
    </source>
</evidence>
<evidence type="ECO:0000256" key="1">
    <source>
        <dbReference type="ARBA" id="ARBA00022722"/>
    </source>
</evidence>
<keyword evidence="5 10" id="KW-0460">Magnesium</keyword>
<keyword evidence="3 10" id="KW-0255">Endonuclease</keyword>
<dbReference type="PANTHER" id="PTHR34353">
    <property type="entry name" value="CRISPR-ASSOCIATED ENDONUCLEASE CAS1 1"/>
    <property type="match status" value="1"/>
</dbReference>
<keyword evidence="7 10" id="KW-0238">DNA-binding</keyword>
<evidence type="ECO:0000256" key="11">
    <source>
        <dbReference type="SAM" id="MobiDB-lite"/>
    </source>
</evidence>
<dbReference type="Pfam" id="PF01867">
    <property type="entry name" value="Cas_Cas1"/>
    <property type="match status" value="1"/>
</dbReference>
<dbReference type="InterPro" id="IPR043502">
    <property type="entry name" value="DNA/RNA_pol_sf"/>
</dbReference>
<dbReference type="GO" id="GO:0043571">
    <property type="term" value="P:maintenance of CRISPR repeat elements"/>
    <property type="evidence" value="ECO:0007669"/>
    <property type="project" value="UniProtKB-UniRule"/>
</dbReference>
<evidence type="ECO:0000256" key="9">
    <source>
        <dbReference type="ARBA" id="ARBA00038592"/>
    </source>
</evidence>
<dbReference type="InterPro" id="IPR042206">
    <property type="entry name" value="CRISPR-assoc_Cas1_C"/>
</dbReference>
<dbReference type="GO" id="GO:0016787">
    <property type="term" value="F:hydrolase activity"/>
    <property type="evidence" value="ECO:0007669"/>
    <property type="project" value="UniProtKB-KW"/>
</dbReference>
<feature type="binding site" evidence="10">
    <location>
        <position position="532"/>
    </location>
    <ligand>
        <name>Mn(2+)</name>
        <dbReference type="ChEBI" id="CHEBI:29035"/>
    </ligand>
</feature>
<reference evidence="13 14" key="2">
    <citation type="submission" date="2019-06" db="EMBL/GenBank/DDBJ databases">
        <title>Martelella lutilitoris sp. nov., isolated from a tidal mudflat.</title>
        <authorList>
            <person name="Kim Y.-J."/>
        </authorList>
    </citation>
    <scope>NUCLEOTIDE SEQUENCE [LARGE SCALE GENOMIC DNA]</scope>
    <source>
        <strain evidence="13 14">GH2-6</strain>
    </source>
</reference>
<feature type="domain" description="Reverse transcriptase" evidence="12">
    <location>
        <begin position="53"/>
        <end position="272"/>
    </location>
</feature>
<dbReference type="Proteomes" id="UP000307874">
    <property type="component" value="Unassembled WGS sequence"/>
</dbReference>
<evidence type="ECO:0000259" key="12">
    <source>
        <dbReference type="PROSITE" id="PS50878"/>
    </source>
</evidence>
<accession>A0A5C4JNQ5</accession>
<keyword evidence="8 10" id="KW-0464">Manganese</keyword>
<sequence length="645" mass="71242">MTEKLKGLFLKAIDEVSLASAFARVKDNGGGAGGDGETIQAFERSLWRNLQTLSRELLQDDYVPRPARVVDIPKPSGGRRRLRIPAVRDRVIQTASASLLGAGLEPSFNALSFGYRPGRSVQQAVAAVDRLRREGFRWAVDADIHACFDSVAHERLMTELARYVDDHYFINLISLWLEHYGSGGRGLAQGSPISPVLANLYLDPLDDAFEKGADRLVRYADDFVILSQSRVAAEKARDKAGRLLARFDLDLHPQKTRIVHFDDGLRFLGHLFVRSLVISDPFDAPDNLNALPEPETEESEGSRFRPPARRTLYLATDGTSAQIGSGEAVNIAEAGQLRARIKPAAIDDMVVFPGAEVSPQALRTLMGHRIPVHFVGSDGRTIGSALGNTAQHGKRHLAQAAAILDEDRRLMLARQFVEARVHNQRALLRRLNRKRKDVAVIRACEALNRILRKTTTADDIPVLMAYEAQGAKAYWAVLGQLLPDDWRFERRTRQPPKTGFDVILSMTASLLTAEMGNAVLSAGLHPGFGILHQTANRPSVAATDLAEEFRGPVAEALSVTLVAQRALMPGDFETEADGTVTAAAGATATIIRHYERWTQRPVRDPGDTAERPDKISWSELMQRQARRLAEDLEGGQGYKSYRMDY</sequence>
<dbReference type="InterPro" id="IPR002729">
    <property type="entry name" value="CRISPR-assoc_Cas1"/>
</dbReference>
<comment type="caution">
    <text evidence="13">The sequence shown here is derived from an EMBL/GenBank/DDBJ whole genome shotgun (WGS) entry which is preliminary data.</text>
</comment>
<feature type="region of interest" description="Disordered" evidence="11">
    <location>
        <begin position="287"/>
        <end position="306"/>
    </location>
</feature>
<evidence type="ECO:0000256" key="2">
    <source>
        <dbReference type="ARBA" id="ARBA00022723"/>
    </source>
</evidence>
<dbReference type="PANTHER" id="PTHR34353:SF2">
    <property type="entry name" value="CRISPR-ASSOCIATED ENDONUCLEASE CAS1 1"/>
    <property type="match status" value="1"/>
</dbReference>
<evidence type="ECO:0000256" key="8">
    <source>
        <dbReference type="ARBA" id="ARBA00023211"/>
    </source>
</evidence>
<name>A0A5C4JNQ5_9HYPH</name>
<proteinExistence type="inferred from homology"/>
<comment type="cofactor">
    <cofactor evidence="10">
        <name>Mg(2+)</name>
        <dbReference type="ChEBI" id="CHEBI:18420"/>
    </cofactor>
    <cofactor evidence="10">
        <name>Mn(2+)</name>
        <dbReference type="ChEBI" id="CHEBI:29035"/>
    </cofactor>
</comment>
<evidence type="ECO:0000256" key="6">
    <source>
        <dbReference type="ARBA" id="ARBA00023118"/>
    </source>
</evidence>
<evidence type="ECO:0000256" key="10">
    <source>
        <dbReference type="HAMAP-Rule" id="MF_01470"/>
    </source>
</evidence>
<evidence type="ECO:0000313" key="14">
    <source>
        <dbReference type="Proteomes" id="UP000307874"/>
    </source>
</evidence>
<dbReference type="GO" id="GO:0004519">
    <property type="term" value="F:endonuclease activity"/>
    <property type="evidence" value="ECO:0007669"/>
    <property type="project" value="UniProtKB-UniRule"/>
</dbReference>
<comment type="subunit">
    <text evidence="9 10">Homodimer, forms a heterotetramer with a Cas2 homodimer.</text>
</comment>
<dbReference type="GO" id="GO:0046872">
    <property type="term" value="F:metal ion binding"/>
    <property type="evidence" value="ECO:0007669"/>
    <property type="project" value="UniProtKB-UniRule"/>
</dbReference>
<dbReference type="EMBL" id="VCLB01000007">
    <property type="protein sequence ID" value="TNB47103.1"/>
    <property type="molecule type" value="Genomic_DNA"/>
</dbReference>
<keyword evidence="6 10" id="KW-0051">Antiviral defense</keyword>
<dbReference type="InterPro" id="IPR000477">
    <property type="entry name" value="RT_dom"/>
</dbReference>
<dbReference type="Gene3D" id="3.100.10.20">
    <property type="entry name" value="CRISPR-associated endonuclease Cas1, N-terminal domain"/>
    <property type="match status" value="1"/>
</dbReference>
<dbReference type="GO" id="GO:0051607">
    <property type="term" value="P:defense response to virus"/>
    <property type="evidence" value="ECO:0007669"/>
    <property type="project" value="UniProtKB-UniRule"/>
</dbReference>
<keyword evidence="2 10" id="KW-0479">Metal-binding</keyword>
<keyword evidence="4 10" id="KW-0378">Hydrolase</keyword>
<dbReference type="EC" id="3.1.-.-" evidence="10"/>
<dbReference type="CDD" id="cd09634">
    <property type="entry name" value="Cas1_I-II-III"/>
    <property type="match status" value="1"/>
</dbReference>
<comment type="similarity">
    <text evidence="10">Belongs to the CRISPR-associated endonuclease Cas1 family.</text>
</comment>
<dbReference type="InterPro" id="IPR042211">
    <property type="entry name" value="CRISPR-assoc_Cas1_N"/>
</dbReference>
<dbReference type="GO" id="GO:0003677">
    <property type="term" value="F:DNA binding"/>
    <property type="evidence" value="ECO:0007669"/>
    <property type="project" value="UniProtKB-KW"/>
</dbReference>
<dbReference type="InterPro" id="IPR050646">
    <property type="entry name" value="Cas1"/>
</dbReference>
<keyword evidence="14" id="KW-1185">Reference proteome</keyword>
<dbReference type="Gene3D" id="1.20.120.920">
    <property type="entry name" value="CRISPR-associated endonuclease Cas1, C-terminal domain"/>
    <property type="match status" value="1"/>
</dbReference>
<evidence type="ECO:0000256" key="7">
    <source>
        <dbReference type="ARBA" id="ARBA00023125"/>
    </source>
</evidence>
<comment type="function">
    <text evidence="10">CRISPR (clustered regularly interspaced short palindromic repeat), is an adaptive immune system that provides protection against mobile genetic elements (viruses, transposable elements and conjugative plasmids). CRISPR clusters contain spacers, sequences complementary to antecedent mobile elements, and target invading nucleic acids. CRISPR clusters are transcribed and processed into CRISPR RNA (crRNA). Acts as a dsDNA endonuclease. Involved in the integration of spacer DNA into the CRISPR cassette.</text>
</comment>
<dbReference type="PROSITE" id="PS50878">
    <property type="entry name" value="RT_POL"/>
    <property type="match status" value="1"/>
</dbReference>
<organism evidence="13 14">
    <name type="scientific">Martelella lutilitoris</name>
    <dbReference type="NCBI Taxonomy" id="2583532"/>
    <lineage>
        <taxon>Bacteria</taxon>
        <taxon>Pseudomonadati</taxon>
        <taxon>Pseudomonadota</taxon>
        <taxon>Alphaproteobacteria</taxon>
        <taxon>Hyphomicrobiales</taxon>
        <taxon>Aurantimonadaceae</taxon>
        <taxon>Martelella</taxon>
    </lineage>
</organism>
<dbReference type="AlphaFoldDB" id="A0A5C4JNQ5"/>
<dbReference type="CDD" id="cd01651">
    <property type="entry name" value="RT_G2_intron"/>
    <property type="match status" value="1"/>
</dbReference>
<reference evidence="13 14" key="1">
    <citation type="submission" date="2019-05" db="EMBL/GenBank/DDBJ databases">
        <authorList>
            <person name="Lee S.D."/>
        </authorList>
    </citation>
    <scope>NUCLEOTIDE SEQUENCE [LARGE SCALE GENOMIC DNA]</scope>
    <source>
        <strain evidence="13 14">GH2-6</strain>
    </source>
</reference>